<dbReference type="SUPFAM" id="SSF54928">
    <property type="entry name" value="RNA-binding domain, RBD"/>
    <property type="match status" value="2"/>
</dbReference>
<dbReference type="InterPro" id="IPR012677">
    <property type="entry name" value="Nucleotide-bd_a/b_plait_sf"/>
</dbReference>
<organism evidence="4 5">
    <name type="scientific">Polyplax serrata</name>
    <name type="common">Common mouse louse</name>
    <dbReference type="NCBI Taxonomy" id="468196"/>
    <lineage>
        <taxon>Eukaryota</taxon>
        <taxon>Metazoa</taxon>
        <taxon>Ecdysozoa</taxon>
        <taxon>Arthropoda</taxon>
        <taxon>Hexapoda</taxon>
        <taxon>Insecta</taxon>
        <taxon>Pterygota</taxon>
        <taxon>Neoptera</taxon>
        <taxon>Paraneoptera</taxon>
        <taxon>Psocodea</taxon>
        <taxon>Troctomorpha</taxon>
        <taxon>Phthiraptera</taxon>
        <taxon>Anoplura</taxon>
        <taxon>Polyplacidae</taxon>
        <taxon>Polyplax</taxon>
    </lineage>
</organism>
<dbReference type="FunFam" id="3.30.70.330:FF:000341">
    <property type="entry name" value="Hephaestus, isoform C"/>
    <property type="match status" value="1"/>
</dbReference>
<dbReference type="AlphaFoldDB" id="A0AAN8P7T1"/>
<dbReference type="Proteomes" id="UP001372834">
    <property type="component" value="Unassembled WGS sequence"/>
</dbReference>
<dbReference type="PROSITE" id="PS50102">
    <property type="entry name" value="RRM"/>
    <property type="match status" value="1"/>
</dbReference>
<dbReference type="InterPro" id="IPR035979">
    <property type="entry name" value="RBD_domain_sf"/>
</dbReference>
<evidence type="ECO:0000256" key="2">
    <source>
        <dbReference type="PROSITE-ProRule" id="PRU00176"/>
    </source>
</evidence>
<dbReference type="PANTHER" id="PTHR15592">
    <property type="entry name" value="MATRIN 3/NUCLEAR PROTEIN 220-RELATED"/>
    <property type="match status" value="1"/>
</dbReference>
<evidence type="ECO:0000313" key="4">
    <source>
        <dbReference type="EMBL" id="KAK6638525.1"/>
    </source>
</evidence>
<evidence type="ECO:0000313" key="5">
    <source>
        <dbReference type="Proteomes" id="UP001372834"/>
    </source>
</evidence>
<sequence>MDVLFRGSVTSVYGDVQRVKILYNKKDSALIQMAEPMQAHLAMKHLDKIRVFGKSITVVASKHTQVQMPKDGQPDAGLTKDYVNSTLHRFKKPGSKNYLNIYPPSSTLHLSNIPPTVSEEDIEEAFVEAGFEVKGFKFFPKDRKMALLQLGSVDEAVSALIVSSQSFSRARINDSFVLFLEAHT</sequence>
<feature type="domain" description="RRM" evidence="3">
    <location>
        <begin position="1"/>
        <end position="63"/>
    </location>
</feature>
<protein>
    <submittedName>
        <fullName evidence="4">Polypyrimidine tract-binding protein 1</fullName>
    </submittedName>
</protein>
<evidence type="ECO:0000259" key="3">
    <source>
        <dbReference type="PROSITE" id="PS50102"/>
    </source>
</evidence>
<comment type="caution">
    <text evidence="4">The sequence shown here is derived from an EMBL/GenBank/DDBJ whole genome shotgun (WGS) entry which is preliminary data.</text>
</comment>
<evidence type="ECO:0000256" key="1">
    <source>
        <dbReference type="ARBA" id="ARBA00022884"/>
    </source>
</evidence>
<accession>A0AAN8P7T1</accession>
<gene>
    <name evidence="4" type="primary">PTBP1</name>
    <name evidence="4" type="ORF">RUM43_006792</name>
</gene>
<reference evidence="4 5" key="1">
    <citation type="submission" date="2023-10" db="EMBL/GenBank/DDBJ databases">
        <title>Genomes of two closely related lineages of the louse Polyplax serrata with different host specificities.</title>
        <authorList>
            <person name="Martinu J."/>
            <person name="Tarabai H."/>
            <person name="Stefka J."/>
            <person name="Hypsa V."/>
        </authorList>
    </citation>
    <scope>NUCLEOTIDE SEQUENCE [LARGE SCALE GENOMIC DNA]</scope>
    <source>
        <strain evidence="4">HR10_N</strain>
    </source>
</reference>
<dbReference type="EMBL" id="JAWJWE010000003">
    <property type="protein sequence ID" value="KAK6638525.1"/>
    <property type="molecule type" value="Genomic_DNA"/>
</dbReference>
<dbReference type="Gene3D" id="3.30.70.330">
    <property type="match status" value="2"/>
</dbReference>
<dbReference type="InterPro" id="IPR000504">
    <property type="entry name" value="RRM_dom"/>
</dbReference>
<dbReference type="GO" id="GO:0003723">
    <property type="term" value="F:RNA binding"/>
    <property type="evidence" value="ECO:0007669"/>
    <property type="project" value="UniProtKB-UniRule"/>
</dbReference>
<dbReference type="InterPro" id="IPR055204">
    <property type="entry name" value="HNRNPL_RRM"/>
</dbReference>
<dbReference type="Pfam" id="PF13893">
    <property type="entry name" value="RRM_5"/>
    <property type="match status" value="1"/>
</dbReference>
<name>A0AAN8P7T1_POLSC</name>
<dbReference type="Pfam" id="PF22976">
    <property type="entry name" value="RRM_10"/>
    <property type="match status" value="1"/>
</dbReference>
<keyword evidence="1 2" id="KW-0694">RNA-binding</keyword>
<proteinExistence type="predicted"/>